<dbReference type="InterPro" id="IPR052382">
    <property type="entry name" value="ABHD10_acyl-thioesterase"/>
</dbReference>
<dbReference type="SUPFAM" id="SSF53474">
    <property type="entry name" value="alpha/beta-Hydrolases"/>
    <property type="match status" value="1"/>
</dbReference>
<dbReference type="AlphaFoldDB" id="A0A1L1PJI7"/>
<protein>
    <submittedName>
        <fullName evidence="3">Putative hydrolase of the alpha/beta superfamily protein</fullName>
    </submittedName>
</protein>
<dbReference type="PANTHER" id="PTHR16138:SF7">
    <property type="entry name" value="PALMITOYL-PROTEIN THIOESTERASE ABHD10, MITOCHONDRIAL"/>
    <property type="match status" value="1"/>
</dbReference>
<organism evidence="3 4">
    <name type="scientific">Hydrogenophaga intermedia</name>
    <dbReference type="NCBI Taxonomy" id="65786"/>
    <lineage>
        <taxon>Bacteria</taxon>
        <taxon>Pseudomonadati</taxon>
        <taxon>Pseudomonadota</taxon>
        <taxon>Betaproteobacteria</taxon>
        <taxon>Burkholderiales</taxon>
        <taxon>Comamonadaceae</taxon>
        <taxon>Hydrogenophaga</taxon>
    </lineage>
</organism>
<dbReference type="Pfam" id="PF12146">
    <property type="entry name" value="Hydrolase_4"/>
    <property type="match status" value="1"/>
</dbReference>
<name>A0A1L1PJI7_HYDIT</name>
<dbReference type="Proteomes" id="UP000028878">
    <property type="component" value="Unassembled WGS sequence"/>
</dbReference>
<gene>
    <name evidence="3" type="ORF">BN948_01526</name>
</gene>
<keyword evidence="1 3" id="KW-0378">Hydrolase</keyword>
<reference evidence="4" key="2">
    <citation type="submission" date="2014-11" db="EMBL/GenBank/DDBJ databases">
        <title>Draft genome sequence of Hydrogenophaga intermedia S1.</title>
        <authorList>
            <person name="Gan H.M."/>
            <person name="Chew T.H."/>
            <person name="Stolz A."/>
        </authorList>
    </citation>
    <scope>NUCLEOTIDE SEQUENCE [LARGE SCALE GENOMIC DNA]</scope>
    <source>
        <strain evidence="4">S1</strain>
    </source>
</reference>
<dbReference type="Gene3D" id="3.40.50.1820">
    <property type="entry name" value="alpha/beta hydrolase"/>
    <property type="match status" value="1"/>
</dbReference>
<sequence length="255" mass="27634">MTPLYFGERSRRLFGLYTPAHATGGRARGAVLCAPWGAEYLRAHRSMAQLGKWLGEAGVHVLRFDYHGTGDSAGDMGEARLDGWIEDVQTAIDELKDTAGLQRVTLVGLRLGATLAARAAAKRRRDVDGLVLWDPVVSGREHLAELRDLHAQTLRTRGLSDGASELLGFPMNEALVQDIEGIDLVNPAPTWPARTLAVVSEARDAWRALGAALPPGDGSAIESIEVQPAWLEDRHTGAGAVPVKLLRRIVDWTVQ</sequence>
<evidence type="ECO:0000313" key="3">
    <source>
        <dbReference type="EMBL" id="CDN87107.1"/>
    </source>
</evidence>
<feature type="domain" description="Serine aminopeptidase S33" evidence="2">
    <location>
        <begin position="46"/>
        <end position="149"/>
    </location>
</feature>
<dbReference type="EMBL" id="CCAE010000008">
    <property type="protein sequence ID" value="CDN87107.1"/>
    <property type="molecule type" value="Genomic_DNA"/>
</dbReference>
<evidence type="ECO:0000313" key="4">
    <source>
        <dbReference type="Proteomes" id="UP000028878"/>
    </source>
</evidence>
<proteinExistence type="predicted"/>
<evidence type="ECO:0000256" key="1">
    <source>
        <dbReference type="ARBA" id="ARBA00022801"/>
    </source>
</evidence>
<dbReference type="InterPro" id="IPR022742">
    <property type="entry name" value="Hydrolase_4"/>
</dbReference>
<keyword evidence="4" id="KW-1185">Reference proteome</keyword>
<dbReference type="PANTHER" id="PTHR16138">
    <property type="entry name" value="MYCOPHENOLIC ACID ACYL-GLUCURONIDE ESTERASE, MITOCHONDRIAL"/>
    <property type="match status" value="1"/>
</dbReference>
<dbReference type="InterPro" id="IPR029058">
    <property type="entry name" value="AB_hydrolase_fold"/>
</dbReference>
<dbReference type="GO" id="GO:0004553">
    <property type="term" value="F:hydrolase activity, hydrolyzing O-glycosyl compounds"/>
    <property type="evidence" value="ECO:0007669"/>
    <property type="project" value="TreeGrafter"/>
</dbReference>
<evidence type="ECO:0000259" key="2">
    <source>
        <dbReference type="Pfam" id="PF12146"/>
    </source>
</evidence>
<dbReference type="RefSeq" id="WP_009517169.1">
    <property type="nucleotide sequence ID" value="NZ_CCAE010000008.1"/>
</dbReference>
<accession>A0A1L1PJI7</accession>
<reference evidence="4" key="1">
    <citation type="submission" date="2014-02" db="EMBL/GenBank/DDBJ databases">
        <authorList>
            <person name="Gan H."/>
        </authorList>
    </citation>
    <scope>NUCLEOTIDE SEQUENCE [LARGE SCALE GENOMIC DNA]</scope>
    <source>
        <strain evidence="4">S1</strain>
    </source>
</reference>